<dbReference type="EMBL" id="QBMP01000019">
    <property type="protein sequence ID" value="PZO59592.1"/>
    <property type="molecule type" value="Genomic_DNA"/>
</dbReference>
<feature type="domain" description="Cation efflux protein transmembrane" evidence="8">
    <location>
        <begin position="31"/>
        <end position="217"/>
    </location>
</feature>
<evidence type="ECO:0000313" key="10">
    <source>
        <dbReference type="Proteomes" id="UP000249794"/>
    </source>
</evidence>
<keyword evidence="4 7" id="KW-1133">Transmembrane helix</keyword>
<feature type="transmembrane region" description="Helical" evidence="7">
    <location>
        <begin position="130"/>
        <end position="149"/>
    </location>
</feature>
<reference evidence="10" key="1">
    <citation type="submission" date="2018-04" db="EMBL/GenBank/DDBJ databases">
        <authorList>
            <person name="Cornet L."/>
        </authorList>
    </citation>
    <scope>NUCLEOTIDE SEQUENCE [LARGE SCALE GENOMIC DNA]</scope>
</reference>
<comment type="subcellular location">
    <subcellularLocation>
        <location evidence="1">Membrane</location>
        <topology evidence="1">Multi-pass membrane protein</topology>
    </subcellularLocation>
</comment>
<sequence>MHVHSSDQACDHYGHGGHGALPSTPNQVRSLKIALVLVSCFSVAEIWVSAHSNSLSLLADAGHMVSDVFAMALALWTAQRAQRGDRDGDRLNALAALVNGALLLAISFWLSWECWGVWRSPPIEILSGPVAITAAVGLGINGLNAYFLHRHAEDNLNLRGAFLHMLADAGSCAGVLVSAGLIAKFGWYWADGVVSGAIALLIALNAVPLIRQSWSALNSVTAASEL</sequence>
<evidence type="ECO:0000256" key="3">
    <source>
        <dbReference type="ARBA" id="ARBA00022692"/>
    </source>
</evidence>
<dbReference type="InterPro" id="IPR045316">
    <property type="entry name" value="Msc2-like"/>
</dbReference>
<keyword evidence="3 7" id="KW-0812">Transmembrane</keyword>
<dbReference type="InterPro" id="IPR058533">
    <property type="entry name" value="Cation_efflux_TM"/>
</dbReference>
<dbReference type="Pfam" id="PF01545">
    <property type="entry name" value="Cation_efflux"/>
    <property type="match status" value="1"/>
</dbReference>
<evidence type="ECO:0000256" key="5">
    <source>
        <dbReference type="ARBA" id="ARBA00023065"/>
    </source>
</evidence>
<protein>
    <submittedName>
        <fullName evidence="9">Cation transporter</fullName>
    </submittedName>
</protein>
<evidence type="ECO:0000256" key="2">
    <source>
        <dbReference type="ARBA" id="ARBA00022448"/>
    </source>
</evidence>
<evidence type="ECO:0000259" key="8">
    <source>
        <dbReference type="Pfam" id="PF01545"/>
    </source>
</evidence>
<dbReference type="SUPFAM" id="SSF161111">
    <property type="entry name" value="Cation efflux protein transmembrane domain-like"/>
    <property type="match status" value="1"/>
</dbReference>
<dbReference type="InterPro" id="IPR027469">
    <property type="entry name" value="Cation_efflux_TMD_sf"/>
</dbReference>
<keyword evidence="6 7" id="KW-0472">Membrane</keyword>
<reference evidence="9 10" key="2">
    <citation type="submission" date="2018-06" db="EMBL/GenBank/DDBJ databases">
        <title>Metagenomic assembly of (sub)arctic Cyanobacteria and their associated microbiome from non-axenic cultures.</title>
        <authorList>
            <person name="Baurain D."/>
        </authorList>
    </citation>
    <scope>NUCLEOTIDE SEQUENCE [LARGE SCALE GENOMIC DNA]</scope>
    <source>
        <strain evidence="9">ULC027bin1</strain>
    </source>
</reference>
<dbReference type="GO" id="GO:0016020">
    <property type="term" value="C:membrane"/>
    <property type="evidence" value="ECO:0007669"/>
    <property type="project" value="UniProtKB-SubCell"/>
</dbReference>
<proteinExistence type="predicted"/>
<dbReference type="Gene3D" id="1.20.1510.10">
    <property type="entry name" value="Cation efflux protein transmembrane domain"/>
    <property type="match status" value="1"/>
</dbReference>
<dbReference type="NCBIfam" id="TIGR01297">
    <property type="entry name" value="CDF"/>
    <property type="match status" value="1"/>
</dbReference>
<dbReference type="AlphaFoldDB" id="A0A2W4XUX1"/>
<dbReference type="InterPro" id="IPR002524">
    <property type="entry name" value="Cation_efflux"/>
</dbReference>
<evidence type="ECO:0000256" key="1">
    <source>
        <dbReference type="ARBA" id="ARBA00004141"/>
    </source>
</evidence>
<name>A0A2W4XUX1_9CYAN</name>
<comment type="caution">
    <text evidence="9">The sequence shown here is derived from an EMBL/GenBank/DDBJ whole genome shotgun (WGS) entry which is preliminary data.</text>
</comment>
<evidence type="ECO:0000313" key="9">
    <source>
        <dbReference type="EMBL" id="PZO59592.1"/>
    </source>
</evidence>
<feature type="transmembrane region" description="Helical" evidence="7">
    <location>
        <begin position="91"/>
        <end position="110"/>
    </location>
</feature>
<dbReference type="Proteomes" id="UP000249794">
    <property type="component" value="Unassembled WGS sequence"/>
</dbReference>
<dbReference type="GO" id="GO:0005385">
    <property type="term" value="F:zinc ion transmembrane transporter activity"/>
    <property type="evidence" value="ECO:0007669"/>
    <property type="project" value="InterPro"/>
</dbReference>
<keyword evidence="2" id="KW-0813">Transport</keyword>
<feature type="transmembrane region" description="Helical" evidence="7">
    <location>
        <begin position="31"/>
        <end position="49"/>
    </location>
</feature>
<evidence type="ECO:0000256" key="7">
    <source>
        <dbReference type="SAM" id="Phobius"/>
    </source>
</evidence>
<feature type="transmembrane region" description="Helical" evidence="7">
    <location>
        <begin position="61"/>
        <end position="79"/>
    </location>
</feature>
<evidence type="ECO:0000256" key="6">
    <source>
        <dbReference type="ARBA" id="ARBA00023136"/>
    </source>
</evidence>
<dbReference type="GO" id="GO:0006882">
    <property type="term" value="P:intracellular zinc ion homeostasis"/>
    <property type="evidence" value="ECO:0007669"/>
    <property type="project" value="InterPro"/>
</dbReference>
<keyword evidence="5" id="KW-0406">Ion transport</keyword>
<organism evidence="9 10">
    <name type="scientific">Phormidesmis priestleyi</name>
    <dbReference type="NCBI Taxonomy" id="268141"/>
    <lineage>
        <taxon>Bacteria</taxon>
        <taxon>Bacillati</taxon>
        <taxon>Cyanobacteriota</taxon>
        <taxon>Cyanophyceae</taxon>
        <taxon>Leptolyngbyales</taxon>
        <taxon>Leptolyngbyaceae</taxon>
        <taxon>Phormidesmis</taxon>
    </lineage>
</organism>
<gene>
    <name evidence="9" type="ORF">DCF15_03390</name>
</gene>
<feature type="transmembrane region" description="Helical" evidence="7">
    <location>
        <begin position="188"/>
        <end position="210"/>
    </location>
</feature>
<accession>A0A2W4XUX1</accession>
<evidence type="ECO:0000256" key="4">
    <source>
        <dbReference type="ARBA" id="ARBA00022989"/>
    </source>
</evidence>
<dbReference type="PANTHER" id="PTHR45755:SF4">
    <property type="entry name" value="ZINC TRANSPORTER 7"/>
    <property type="match status" value="1"/>
</dbReference>
<feature type="transmembrane region" description="Helical" evidence="7">
    <location>
        <begin position="161"/>
        <end position="182"/>
    </location>
</feature>
<dbReference type="PANTHER" id="PTHR45755">
    <property type="match status" value="1"/>
</dbReference>